<comment type="caution">
    <text evidence="9">The sequence shown here is derived from an EMBL/GenBank/DDBJ whole genome shotgun (WGS) entry which is preliminary data.</text>
</comment>
<dbReference type="Gene3D" id="3.30.460.20">
    <property type="entry name" value="CorA soluble domain-like"/>
    <property type="match status" value="1"/>
</dbReference>
<evidence type="ECO:0000256" key="6">
    <source>
        <dbReference type="ARBA" id="ARBA00022989"/>
    </source>
</evidence>
<reference evidence="9 10" key="1">
    <citation type="journal article" date="2019" name="Int. J. Syst. Evol. Microbiol.">
        <title>The Global Catalogue of Microorganisms (GCM) 10K type strain sequencing project: providing services to taxonomists for standard genome sequencing and annotation.</title>
        <authorList>
            <consortium name="The Broad Institute Genomics Platform"/>
            <consortium name="The Broad Institute Genome Sequencing Center for Infectious Disease"/>
            <person name="Wu L."/>
            <person name="Ma J."/>
        </authorList>
    </citation>
    <scope>NUCLEOTIDE SEQUENCE [LARGE SCALE GENOMIC DNA]</scope>
    <source>
        <strain evidence="9 10">JCM 1405</strain>
    </source>
</reference>
<gene>
    <name evidence="9" type="ORF">GCM10008905_12860</name>
</gene>
<comment type="similarity">
    <text evidence="2">Belongs to the CorA metal ion transporter (MIT) (TC 1.A.35) family.</text>
</comment>
<feature type="transmembrane region" description="Helical" evidence="8">
    <location>
        <begin position="254"/>
        <end position="274"/>
    </location>
</feature>
<evidence type="ECO:0000313" key="10">
    <source>
        <dbReference type="Proteomes" id="UP001500339"/>
    </source>
</evidence>
<evidence type="ECO:0000256" key="2">
    <source>
        <dbReference type="ARBA" id="ARBA00009765"/>
    </source>
</evidence>
<keyword evidence="3" id="KW-0813">Transport</keyword>
<dbReference type="SUPFAM" id="SSF143865">
    <property type="entry name" value="CorA soluble domain-like"/>
    <property type="match status" value="1"/>
</dbReference>
<evidence type="ECO:0000313" key="9">
    <source>
        <dbReference type="EMBL" id="GAA0721916.1"/>
    </source>
</evidence>
<evidence type="ECO:0000256" key="1">
    <source>
        <dbReference type="ARBA" id="ARBA00004651"/>
    </source>
</evidence>
<comment type="subcellular location">
    <subcellularLocation>
        <location evidence="1">Cell membrane</location>
        <topology evidence="1">Multi-pass membrane protein</topology>
    </subcellularLocation>
</comment>
<dbReference type="CDD" id="cd12822">
    <property type="entry name" value="TmCorA-like"/>
    <property type="match status" value="1"/>
</dbReference>
<proteinExistence type="inferred from homology"/>
<feature type="transmembrane region" description="Helical" evidence="8">
    <location>
        <begin position="280"/>
        <end position="299"/>
    </location>
</feature>
<dbReference type="Proteomes" id="UP001500339">
    <property type="component" value="Unassembled WGS sequence"/>
</dbReference>
<evidence type="ECO:0000256" key="8">
    <source>
        <dbReference type="SAM" id="Phobius"/>
    </source>
</evidence>
<dbReference type="PANTHER" id="PTHR46494">
    <property type="entry name" value="CORA FAMILY METAL ION TRANSPORTER (EUROFUNG)"/>
    <property type="match status" value="1"/>
</dbReference>
<evidence type="ECO:0000256" key="4">
    <source>
        <dbReference type="ARBA" id="ARBA00022475"/>
    </source>
</evidence>
<keyword evidence="4" id="KW-1003">Cell membrane</keyword>
<keyword evidence="6 8" id="KW-1133">Transmembrane helix</keyword>
<dbReference type="PANTHER" id="PTHR46494:SF1">
    <property type="entry name" value="CORA FAMILY METAL ION TRANSPORTER (EUROFUNG)"/>
    <property type="match status" value="1"/>
</dbReference>
<dbReference type="InterPro" id="IPR002523">
    <property type="entry name" value="MgTranspt_CorA/ZnTranspt_ZntB"/>
</dbReference>
<dbReference type="EMBL" id="BAAACF010000001">
    <property type="protein sequence ID" value="GAA0721916.1"/>
    <property type="molecule type" value="Genomic_DNA"/>
</dbReference>
<evidence type="ECO:0000256" key="3">
    <source>
        <dbReference type="ARBA" id="ARBA00022448"/>
    </source>
</evidence>
<accession>A0ABN1IVJ9</accession>
<dbReference type="InterPro" id="IPR045863">
    <property type="entry name" value="CorA_TM1_TM2"/>
</dbReference>
<keyword evidence="5 8" id="KW-0812">Transmembrane</keyword>
<dbReference type="SUPFAM" id="SSF144083">
    <property type="entry name" value="Magnesium transport protein CorA, transmembrane region"/>
    <property type="match status" value="1"/>
</dbReference>
<dbReference type="RefSeq" id="WP_343767953.1">
    <property type="nucleotide sequence ID" value="NZ_BAAACF010000001.1"/>
</dbReference>
<name>A0ABN1IVJ9_9CLOT</name>
<sequence length="305" mass="36550">MRIFDMGNDFHEIKESEMKSDGTYWICTFVSDLRDIHEKFSLKEEVVIECEKFNKATKIEYYNDYIFLILNILEYYNEGVHSRELYIFLGKNFIITSFKEELDLLNNFLLDINSYKNCSMLKENPRPTIMFYYILDRIILKNYNAISVMGEEGDKIEIRILKNPKHEILYELIHLRRQLYKLRKYLNPLRYIGDSLENNDNGVIEEAYIKIFKVLNKKIVKLMLSLESLSGDMASVRQAYEAEISNKTNELMKAFTLIATVFLPLNLITSIMPFNDYKYIYYFIIIFMLITSYLLMKFFKRKKWL</sequence>
<evidence type="ECO:0000256" key="7">
    <source>
        <dbReference type="ARBA" id="ARBA00023136"/>
    </source>
</evidence>
<protein>
    <submittedName>
        <fullName evidence="9">Magnesium transporter CorA family protein</fullName>
    </submittedName>
</protein>
<keyword evidence="7 8" id="KW-0472">Membrane</keyword>
<evidence type="ECO:0000256" key="5">
    <source>
        <dbReference type="ARBA" id="ARBA00022692"/>
    </source>
</evidence>
<dbReference type="Pfam" id="PF01544">
    <property type="entry name" value="CorA"/>
    <property type="match status" value="1"/>
</dbReference>
<keyword evidence="10" id="KW-1185">Reference proteome</keyword>
<organism evidence="9 10">
    <name type="scientific">Clostridium malenominatum</name>
    <dbReference type="NCBI Taxonomy" id="1539"/>
    <lineage>
        <taxon>Bacteria</taxon>
        <taxon>Bacillati</taxon>
        <taxon>Bacillota</taxon>
        <taxon>Clostridia</taxon>
        <taxon>Eubacteriales</taxon>
        <taxon>Clostridiaceae</taxon>
        <taxon>Clostridium</taxon>
    </lineage>
</organism>
<dbReference type="InterPro" id="IPR045861">
    <property type="entry name" value="CorA_cytoplasmic_dom"/>
</dbReference>
<dbReference type="Gene3D" id="1.20.58.340">
    <property type="entry name" value="Magnesium transport protein CorA, transmembrane region"/>
    <property type="match status" value="2"/>
</dbReference>